<dbReference type="GO" id="GO:0005576">
    <property type="term" value="C:extracellular region"/>
    <property type="evidence" value="ECO:0007669"/>
    <property type="project" value="UniProtKB-SubCell"/>
</dbReference>
<dbReference type="PRINTS" id="PR00262">
    <property type="entry name" value="IL1HBGF"/>
</dbReference>
<keyword evidence="4" id="KW-0339">Growth factor</keyword>
<dbReference type="SUPFAM" id="SSF50353">
    <property type="entry name" value="Cytokine"/>
    <property type="match status" value="1"/>
</dbReference>
<dbReference type="Gene3D" id="2.80.10.50">
    <property type="match status" value="1"/>
</dbReference>
<reference evidence="6" key="1">
    <citation type="submission" date="2025-08" db="UniProtKB">
        <authorList>
            <consortium name="Ensembl"/>
        </authorList>
    </citation>
    <scope>IDENTIFICATION</scope>
</reference>
<dbReference type="InterPro" id="IPR002209">
    <property type="entry name" value="Fibroblast_GF_fam"/>
</dbReference>
<evidence type="ECO:0000256" key="2">
    <source>
        <dbReference type="ARBA" id="ARBA00007936"/>
    </source>
</evidence>
<dbReference type="Proteomes" id="UP000694427">
    <property type="component" value="Unplaced"/>
</dbReference>
<dbReference type="FunFam" id="2.80.10.50:FF:000004">
    <property type="entry name" value="Fibroblast growth factor"/>
    <property type="match status" value="1"/>
</dbReference>
<evidence type="ECO:0000256" key="1">
    <source>
        <dbReference type="ARBA" id="ARBA00004613"/>
    </source>
</evidence>
<accession>A0A8C1M791</accession>
<dbReference type="GO" id="GO:0008083">
    <property type="term" value="F:growth factor activity"/>
    <property type="evidence" value="ECO:0007669"/>
    <property type="project" value="UniProtKB-KW"/>
</dbReference>
<protein>
    <recommendedName>
        <fullName evidence="5">Fibroblast growth factor</fullName>
        <shortName evidence="5">FGF</shortName>
    </recommendedName>
</protein>
<keyword evidence="7" id="KW-1185">Reference proteome</keyword>
<name>A0A8C1M791_CYPCA</name>
<dbReference type="Ensembl" id="ENSCCRT00010080429.1">
    <property type="protein sequence ID" value="ENSCCRP00010072729.1"/>
    <property type="gene ID" value="ENSCCRG00010031587.1"/>
</dbReference>
<evidence type="ECO:0000256" key="5">
    <source>
        <dbReference type="RuleBase" id="RU049442"/>
    </source>
</evidence>
<evidence type="ECO:0000256" key="4">
    <source>
        <dbReference type="ARBA" id="ARBA00023030"/>
    </source>
</evidence>
<dbReference type="Pfam" id="PF00167">
    <property type="entry name" value="FGF"/>
    <property type="match status" value="1"/>
</dbReference>
<comment type="subcellular location">
    <subcellularLocation>
        <location evidence="1">Secreted</location>
    </subcellularLocation>
</comment>
<dbReference type="InterPro" id="IPR008996">
    <property type="entry name" value="IL1/FGF"/>
</dbReference>
<keyword evidence="3" id="KW-0964">Secreted</keyword>
<evidence type="ECO:0000313" key="7">
    <source>
        <dbReference type="Proteomes" id="UP000694427"/>
    </source>
</evidence>
<organism evidence="6 7">
    <name type="scientific">Cyprinus carpio</name>
    <name type="common">Common carp</name>
    <dbReference type="NCBI Taxonomy" id="7962"/>
    <lineage>
        <taxon>Eukaryota</taxon>
        <taxon>Metazoa</taxon>
        <taxon>Chordata</taxon>
        <taxon>Craniata</taxon>
        <taxon>Vertebrata</taxon>
        <taxon>Euteleostomi</taxon>
        <taxon>Actinopterygii</taxon>
        <taxon>Neopterygii</taxon>
        <taxon>Teleostei</taxon>
        <taxon>Ostariophysi</taxon>
        <taxon>Cypriniformes</taxon>
        <taxon>Cyprinidae</taxon>
        <taxon>Cyprininae</taxon>
        <taxon>Cyprinus</taxon>
    </lineage>
</organism>
<proteinExistence type="inferred from homology"/>
<comment type="similarity">
    <text evidence="2 5">Belongs to the heparin-binding growth factors family.</text>
</comment>
<dbReference type="PRINTS" id="PR00263">
    <property type="entry name" value="HBGFFGF"/>
</dbReference>
<dbReference type="CDD" id="cd23306">
    <property type="entry name" value="beta-trefoil_FGF7-like"/>
    <property type="match status" value="1"/>
</dbReference>
<dbReference type="PROSITE" id="PS00247">
    <property type="entry name" value="HBGF_FGF"/>
    <property type="match status" value="1"/>
</dbReference>
<dbReference type="PROSITE" id="PS51257">
    <property type="entry name" value="PROKAR_LIPOPROTEIN"/>
    <property type="match status" value="1"/>
</dbReference>
<reference evidence="6" key="2">
    <citation type="submission" date="2025-09" db="UniProtKB">
        <authorList>
            <consortium name="Ensembl"/>
        </authorList>
    </citation>
    <scope>IDENTIFICATION</scope>
</reference>
<evidence type="ECO:0000256" key="3">
    <source>
        <dbReference type="ARBA" id="ARBA00022525"/>
    </source>
</evidence>
<dbReference type="SMART" id="SM00442">
    <property type="entry name" value="FGF"/>
    <property type="match status" value="1"/>
</dbReference>
<evidence type="ECO:0000313" key="6">
    <source>
        <dbReference type="Ensembl" id="ENSCCRP00010072729.1"/>
    </source>
</evidence>
<dbReference type="AlphaFoldDB" id="A0A8C1M791"/>
<sequence length="201" mass="22547">MRSTMRRWTVSNSVSACWSVCVVYLLAVSVIFASCRSACPVQRALRVVNSSSVSASTSGRHVRSYVHLQGDVRQRKLFSFQKFFLRIGKDGRVNGTKSKDDPNSILEITSVDVGIVAIRGIGSNLYLAISKKGELYGARNYGVNCRLKERIEENGYNTYASAEWRNKKRQMFVGLSAHGKPLRGRKTRRKNTATHFLPILV</sequence>
<dbReference type="PANTHER" id="PTHR11486">
    <property type="entry name" value="FIBROBLAST GROWTH FACTOR"/>
    <property type="match status" value="1"/>
</dbReference>